<dbReference type="Gene3D" id="2.60.40.10">
    <property type="entry name" value="Immunoglobulins"/>
    <property type="match status" value="1"/>
</dbReference>
<dbReference type="AlphaFoldDB" id="A0A926EG73"/>
<name>A0A926EG73_9FIRM</name>
<evidence type="ECO:0000313" key="4">
    <source>
        <dbReference type="Proteomes" id="UP000660861"/>
    </source>
</evidence>
<dbReference type="Pfam" id="PF07532">
    <property type="entry name" value="Big_4"/>
    <property type="match status" value="2"/>
</dbReference>
<keyword evidence="4" id="KW-1185">Reference proteome</keyword>
<reference evidence="3" key="1">
    <citation type="submission" date="2020-08" db="EMBL/GenBank/DDBJ databases">
        <title>Genome public.</title>
        <authorList>
            <person name="Liu C."/>
            <person name="Sun Q."/>
        </authorList>
    </citation>
    <scope>NUCLEOTIDE SEQUENCE</scope>
    <source>
        <strain evidence="3">NSJ-54</strain>
    </source>
</reference>
<evidence type="ECO:0000313" key="3">
    <source>
        <dbReference type="EMBL" id="MBC8571476.1"/>
    </source>
</evidence>
<dbReference type="InterPro" id="IPR011081">
    <property type="entry name" value="Big_4"/>
</dbReference>
<sequence>MVGAPADEVLAKLPAKVTVEQEDGIQRDVDVVWNIDGVKLDKAGTYEAVGTIAGTDVQAKVKVIVGEEAVIDTLTPAELKASAKEGATAEEVYAKLKKDIVATYTDGTTKELTLSGWDYSKVDFSKAGTYEATGKLSLDGTEIEKTIPIKVTITKEGGGTTKPVTKPNIPGGNNSDWKWPEGSGSGSDSGKKNPNSGDSSMLPIALAVLAASAG</sequence>
<proteinExistence type="predicted"/>
<gene>
    <name evidence="3" type="ORF">H8709_11720</name>
</gene>
<organism evidence="3 4">
    <name type="scientific">Zongyangia hominis</name>
    <dbReference type="NCBI Taxonomy" id="2763677"/>
    <lineage>
        <taxon>Bacteria</taxon>
        <taxon>Bacillati</taxon>
        <taxon>Bacillota</taxon>
        <taxon>Clostridia</taxon>
        <taxon>Eubacteriales</taxon>
        <taxon>Oscillospiraceae</taxon>
        <taxon>Zongyangia</taxon>
    </lineage>
</organism>
<feature type="domain" description="Bacterial Ig-like" evidence="2">
    <location>
        <begin position="11"/>
        <end position="55"/>
    </location>
</feature>
<feature type="compositionally biased region" description="Low complexity" evidence="1">
    <location>
        <begin position="186"/>
        <end position="197"/>
    </location>
</feature>
<evidence type="ECO:0000256" key="1">
    <source>
        <dbReference type="SAM" id="MobiDB-lite"/>
    </source>
</evidence>
<dbReference type="EMBL" id="JACRTC010000020">
    <property type="protein sequence ID" value="MBC8571476.1"/>
    <property type="molecule type" value="Genomic_DNA"/>
</dbReference>
<feature type="domain" description="Bacterial Ig-like" evidence="2">
    <location>
        <begin position="88"/>
        <end position="136"/>
    </location>
</feature>
<comment type="caution">
    <text evidence="3">The sequence shown here is derived from an EMBL/GenBank/DDBJ whole genome shotgun (WGS) entry which is preliminary data.</text>
</comment>
<dbReference type="InterPro" id="IPR013783">
    <property type="entry name" value="Ig-like_fold"/>
</dbReference>
<accession>A0A926EG73</accession>
<dbReference type="Proteomes" id="UP000660861">
    <property type="component" value="Unassembled WGS sequence"/>
</dbReference>
<dbReference type="RefSeq" id="WP_262398494.1">
    <property type="nucleotide sequence ID" value="NZ_JACRTC010000020.1"/>
</dbReference>
<feature type="non-terminal residue" evidence="3">
    <location>
        <position position="214"/>
    </location>
</feature>
<evidence type="ECO:0000259" key="2">
    <source>
        <dbReference type="Pfam" id="PF07532"/>
    </source>
</evidence>
<feature type="region of interest" description="Disordered" evidence="1">
    <location>
        <begin position="154"/>
        <end position="200"/>
    </location>
</feature>
<protein>
    <submittedName>
        <fullName evidence="3">Ig-like domain-containing protein</fullName>
    </submittedName>
</protein>